<evidence type="ECO:0000313" key="3">
    <source>
        <dbReference type="EMBL" id="KAF7514091.1"/>
    </source>
</evidence>
<dbReference type="Pfam" id="PF01370">
    <property type="entry name" value="Epimerase"/>
    <property type="match status" value="1"/>
</dbReference>
<proteinExistence type="predicted"/>
<accession>A0A8H7EBT7</accession>
<evidence type="ECO:0000313" key="4">
    <source>
        <dbReference type="Proteomes" id="UP000606974"/>
    </source>
</evidence>
<dbReference type="InterPro" id="IPR036291">
    <property type="entry name" value="NAD(P)-bd_dom_sf"/>
</dbReference>
<dbReference type="EMBL" id="JAACFV010000002">
    <property type="protein sequence ID" value="KAF7514091.1"/>
    <property type="molecule type" value="Genomic_DNA"/>
</dbReference>
<keyword evidence="4" id="KW-1185">Reference proteome</keyword>
<dbReference type="GO" id="GO:0004029">
    <property type="term" value="F:aldehyde dehydrogenase (NAD+) activity"/>
    <property type="evidence" value="ECO:0007669"/>
    <property type="project" value="TreeGrafter"/>
</dbReference>
<dbReference type="InterPro" id="IPR001509">
    <property type="entry name" value="Epimerase_deHydtase"/>
</dbReference>
<gene>
    <name evidence="3" type="ORF">GJ744_004416</name>
</gene>
<dbReference type="GO" id="GO:0005737">
    <property type="term" value="C:cytoplasm"/>
    <property type="evidence" value="ECO:0007669"/>
    <property type="project" value="TreeGrafter"/>
</dbReference>
<evidence type="ECO:0000256" key="1">
    <source>
        <dbReference type="SAM" id="MobiDB-lite"/>
    </source>
</evidence>
<organism evidence="3 4">
    <name type="scientific">Endocarpon pusillum</name>
    <dbReference type="NCBI Taxonomy" id="364733"/>
    <lineage>
        <taxon>Eukaryota</taxon>
        <taxon>Fungi</taxon>
        <taxon>Dikarya</taxon>
        <taxon>Ascomycota</taxon>
        <taxon>Pezizomycotina</taxon>
        <taxon>Eurotiomycetes</taxon>
        <taxon>Chaetothyriomycetidae</taxon>
        <taxon>Verrucariales</taxon>
        <taxon>Verrucariaceae</taxon>
        <taxon>Endocarpon</taxon>
    </lineage>
</organism>
<dbReference type="PANTHER" id="PTHR48079:SF5">
    <property type="entry name" value="DEPENDENT EPIMERASE_DEHYDRATASE, PUTATIVE (AFU_ORTHOLOGUE AFUA_7G00180)-RELATED"/>
    <property type="match status" value="1"/>
</dbReference>
<dbReference type="SUPFAM" id="SSF51735">
    <property type="entry name" value="NAD(P)-binding Rossmann-fold domains"/>
    <property type="match status" value="1"/>
</dbReference>
<reference evidence="3" key="1">
    <citation type="submission" date="2020-02" db="EMBL/GenBank/DDBJ databases">
        <authorList>
            <person name="Palmer J.M."/>
        </authorList>
    </citation>
    <scope>NUCLEOTIDE SEQUENCE</scope>
    <source>
        <strain evidence="3">EPUS1.4</strain>
        <tissue evidence="3">Thallus</tissue>
    </source>
</reference>
<comment type="caution">
    <text evidence="3">The sequence shown here is derived from an EMBL/GenBank/DDBJ whole genome shotgun (WGS) entry which is preliminary data.</text>
</comment>
<dbReference type="PANTHER" id="PTHR48079">
    <property type="entry name" value="PROTEIN YEEZ"/>
    <property type="match status" value="1"/>
</dbReference>
<dbReference type="AlphaFoldDB" id="A0A8H7EBT7"/>
<evidence type="ECO:0000259" key="2">
    <source>
        <dbReference type="Pfam" id="PF01370"/>
    </source>
</evidence>
<feature type="region of interest" description="Disordered" evidence="1">
    <location>
        <begin position="127"/>
        <end position="149"/>
    </location>
</feature>
<protein>
    <recommendedName>
        <fullName evidence="2">NAD-dependent epimerase/dehydratase domain-containing protein</fullName>
    </recommendedName>
</protein>
<dbReference type="Gene3D" id="3.40.50.720">
    <property type="entry name" value="NAD(P)-binding Rossmann-like Domain"/>
    <property type="match status" value="1"/>
</dbReference>
<dbReference type="OrthoDB" id="10262413at2759"/>
<dbReference type="Proteomes" id="UP000606974">
    <property type="component" value="Unassembled WGS sequence"/>
</dbReference>
<feature type="domain" description="NAD-dependent epimerase/dehydratase" evidence="2">
    <location>
        <begin position="11"/>
        <end position="230"/>
    </location>
</feature>
<dbReference type="InterPro" id="IPR051783">
    <property type="entry name" value="NAD(P)-dependent_oxidoreduct"/>
</dbReference>
<sequence length="318" mass="33497">MATGKQQKRLFMTGASGYIGSVVTEFAAMDGYDVHALSRSETSDEKLRSLGAVPVRGDLTSLDVLRRESAEADTVIHLATAYTIGVGTYDAVMSVDMAAVDAIADGLAGTNKPLVITSGTLLAEADPTGAETTEASPPSSHPLAARSKTEQHSLALARRGIQVVGVRLAPYTYGRGGSGIKLFMGMSARAGNVTCVNGGKNHTTVVHVDDAARLYLLAAQKGKAGEVFNASSSTNFTARQIFDAIAAALEVPVRDITYEDAQTQLGETFAWFLQAENRASGAKARKELGWQPKGTSILDEINHGSYQPVAQALRKPPA</sequence>
<name>A0A8H7EBT7_9EURO</name>